<name>A0A7Y6BW60_9BACL</name>
<sequence length="223" mass="26361">MNRKELLKYQPIKILRGKKYGNNYWTPRGNKVDKRIVELYSDLEYDHWVVVDSDPEVITYCEQPLEISYVLNGQLRTSIFDMWILKKDGSEIFVEVKYNKELTSKHPKHARTLRQIEAQKEWCRINNKNYVVRTEDDIRKGRHSVENRTSLCMSVVNSKKPVYLNEVLGVISREGIKIKEVVLELSNLPVEDILLSLKWLLYEGDIKANMEDQLIGFEMEVRR</sequence>
<dbReference type="InterPro" id="IPR011856">
    <property type="entry name" value="tRNA_endonuc-like_dom_sf"/>
</dbReference>
<dbReference type="RefSeq" id="WP_175395077.1">
    <property type="nucleotide sequence ID" value="NZ_JABMCB010000169.1"/>
</dbReference>
<dbReference type="AlphaFoldDB" id="A0A7Y6BW60"/>
<comment type="caution">
    <text evidence="2">The sequence shown here is derived from an EMBL/GenBank/DDBJ whole genome shotgun (WGS) entry which is preliminary data.</text>
</comment>
<dbReference type="InterPro" id="IPR014833">
    <property type="entry name" value="TnsA_N"/>
</dbReference>
<keyword evidence="3" id="KW-1185">Reference proteome</keyword>
<accession>A0A7Y6BW60</accession>
<organism evidence="2 3">
    <name type="scientific">Paenibacillus xylanilyticus</name>
    <dbReference type="NCBI Taxonomy" id="248903"/>
    <lineage>
        <taxon>Bacteria</taxon>
        <taxon>Bacillati</taxon>
        <taxon>Bacillota</taxon>
        <taxon>Bacilli</taxon>
        <taxon>Bacillales</taxon>
        <taxon>Paenibacillaceae</taxon>
        <taxon>Paenibacillus</taxon>
    </lineage>
</organism>
<dbReference type="Proteomes" id="UP000526125">
    <property type="component" value="Unassembled WGS sequence"/>
</dbReference>
<feature type="domain" description="TnsA endonuclease N-terminal" evidence="1">
    <location>
        <begin position="54"/>
        <end position="135"/>
    </location>
</feature>
<evidence type="ECO:0000259" key="1">
    <source>
        <dbReference type="Pfam" id="PF08722"/>
    </source>
</evidence>
<reference evidence="2 3" key="1">
    <citation type="submission" date="2020-05" db="EMBL/GenBank/DDBJ databases">
        <title>Genome Sequencing of Type Strains.</title>
        <authorList>
            <person name="Lemaire J.F."/>
            <person name="Inderbitzin P."/>
            <person name="Gregorio O.A."/>
            <person name="Collins S.B."/>
            <person name="Wespe N."/>
            <person name="Knight-Connoni V."/>
        </authorList>
    </citation>
    <scope>NUCLEOTIDE SEQUENCE [LARGE SCALE GENOMIC DNA]</scope>
    <source>
        <strain evidence="2 3">LMG 21957</strain>
    </source>
</reference>
<dbReference type="EMBL" id="JABMCB010000169">
    <property type="protein sequence ID" value="NUU75230.1"/>
    <property type="molecule type" value="Genomic_DNA"/>
</dbReference>
<gene>
    <name evidence="2" type="ORF">HP552_08295</name>
</gene>
<dbReference type="GO" id="GO:0003676">
    <property type="term" value="F:nucleic acid binding"/>
    <property type="evidence" value="ECO:0007669"/>
    <property type="project" value="InterPro"/>
</dbReference>
<evidence type="ECO:0000313" key="2">
    <source>
        <dbReference type="EMBL" id="NUU75230.1"/>
    </source>
</evidence>
<evidence type="ECO:0000313" key="3">
    <source>
        <dbReference type="Proteomes" id="UP000526125"/>
    </source>
</evidence>
<dbReference type="Gene3D" id="3.40.1350.10">
    <property type="match status" value="1"/>
</dbReference>
<protein>
    <recommendedName>
        <fullName evidence="1">TnsA endonuclease N-terminal domain-containing protein</fullName>
    </recommendedName>
</protein>
<dbReference type="Pfam" id="PF08722">
    <property type="entry name" value="Tn7_TnsA-like_N"/>
    <property type="match status" value="1"/>
</dbReference>
<proteinExistence type="predicted"/>